<evidence type="ECO:0000256" key="2">
    <source>
        <dbReference type="ARBA" id="ARBA00007931"/>
    </source>
</evidence>
<keyword evidence="13 14" id="KW-0472">Membrane</keyword>
<feature type="transmembrane region" description="Helical" evidence="14">
    <location>
        <begin position="14"/>
        <end position="36"/>
    </location>
</feature>
<evidence type="ECO:0000256" key="10">
    <source>
        <dbReference type="ARBA" id="ARBA00022989"/>
    </source>
</evidence>
<keyword evidence="3 14" id="KW-1003">Cell membrane</keyword>
<dbReference type="PANTHER" id="PTHR39188">
    <property type="entry name" value="MEMBRANE-ASSOCIATED ZINC METALLOPROTEASE M50B"/>
    <property type="match status" value="1"/>
</dbReference>
<protein>
    <recommendedName>
        <fullName evidence="14">Zinc metalloprotease</fullName>
    </recommendedName>
</protein>
<sequence length="380" mass="38796">MTQRSSGWTIGRVAGAPVLVTPSWFLAAVVLTVLFAPTVRAFAPQMDLVGVVVVSFAFVLLLFASVFCHEVAHALVARSRGHRVDELALTLWGGHTAYSGAVRRPLDSALVAVVGPLTNLALAAAFWIAFQAQTVASVPALLLYAGAFSNAFVGAFNLLPGLPLDGGQVLESVVWAATGSRTTGTVAAGWVGRAVGAAVVAGALLWPLTQGRQPDLIVVMWAALIGAFLWSGASEAIRAGRRRESLSRLDVRSLAITAVVVPAGSPAADAGRAARGHGEVAVVVVGPDGDPLGWVDPAAVARIPAEQAAATPVEAALVPFPPGSAVRADESGPELLEHLAGASGGARVVPVLSDGRVTGVLDVARVAAAVRPSGTSGRRR</sequence>
<proteinExistence type="inferred from homology"/>
<feature type="domain" description="Peptidase M50" evidence="15">
    <location>
        <begin position="132"/>
        <end position="186"/>
    </location>
</feature>
<feature type="transmembrane region" description="Helical" evidence="14">
    <location>
        <begin position="109"/>
        <end position="129"/>
    </location>
</feature>
<dbReference type="InterPro" id="IPR008915">
    <property type="entry name" value="Peptidase_M50"/>
</dbReference>
<dbReference type="PANTHER" id="PTHR39188:SF3">
    <property type="entry name" value="STAGE IV SPORULATION PROTEIN FB"/>
    <property type="match status" value="1"/>
</dbReference>
<keyword evidence="5 14" id="KW-0812">Transmembrane</keyword>
<gene>
    <name evidence="16" type="ORF">GCM10023216_15940</name>
</gene>
<evidence type="ECO:0000256" key="12">
    <source>
        <dbReference type="ARBA" id="ARBA00023122"/>
    </source>
</evidence>
<keyword evidence="7" id="KW-0677">Repeat</keyword>
<evidence type="ECO:0000256" key="13">
    <source>
        <dbReference type="ARBA" id="ARBA00023136"/>
    </source>
</evidence>
<dbReference type="Proteomes" id="UP001500956">
    <property type="component" value="Unassembled WGS sequence"/>
</dbReference>
<comment type="cofactor">
    <cofactor evidence="14">
        <name>Zn(2+)</name>
        <dbReference type="ChEBI" id="CHEBI:29105"/>
    </cofactor>
    <text evidence="14">Binds 1 zinc ion per subunit.</text>
</comment>
<feature type="transmembrane region" description="Helical" evidence="14">
    <location>
        <begin position="141"/>
        <end position="159"/>
    </location>
</feature>
<feature type="transmembrane region" description="Helical" evidence="14">
    <location>
        <begin position="48"/>
        <end position="67"/>
    </location>
</feature>
<dbReference type="PIRSF" id="PIRSF006404">
    <property type="entry name" value="UCP006404_Pept_M50_CBS"/>
    <property type="match status" value="1"/>
</dbReference>
<evidence type="ECO:0000259" key="15">
    <source>
        <dbReference type="Pfam" id="PF02163"/>
    </source>
</evidence>
<keyword evidence="8 14" id="KW-0378">Hydrolase</keyword>
<dbReference type="Pfam" id="PF02163">
    <property type="entry name" value="Peptidase_M50"/>
    <property type="match status" value="2"/>
</dbReference>
<dbReference type="InterPro" id="IPR046342">
    <property type="entry name" value="CBS_dom_sf"/>
</dbReference>
<evidence type="ECO:0000256" key="6">
    <source>
        <dbReference type="ARBA" id="ARBA00022723"/>
    </source>
</evidence>
<evidence type="ECO:0000256" key="4">
    <source>
        <dbReference type="ARBA" id="ARBA00022670"/>
    </source>
</evidence>
<evidence type="ECO:0000256" key="5">
    <source>
        <dbReference type="ARBA" id="ARBA00022692"/>
    </source>
</evidence>
<comment type="similarity">
    <text evidence="2 14">Belongs to the peptidase M50B family.</text>
</comment>
<evidence type="ECO:0000256" key="14">
    <source>
        <dbReference type="PIRNR" id="PIRNR006404"/>
    </source>
</evidence>
<dbReference type="EMBL" id="BAABID010000008">
    <property type="protein sequence ID" value="GAA4726232.1"/>
    <property type="molecule type" value="Genomic_DNA"/>
</dbReference>
<comment type="subcellular location">
    <subcellularLocation>
        <location evidence="1 14">Cell membrane</location>
        <topology evidence="1 14">Multi-pass membrane protein</topology>
    </subcellularLocation>
</comment>
<dbReference type="SUPFAM" id="SSF54631">
    <property type="entry name" value="CBS-domain pair"/>
    <property type="match status" value="1"/>
</dbReference>
<evidence type="ECO:0000256" key="8">
    <source>
        <dbReference type="ARBA" id="ARBA00022801"/>
    </source>
</evidence>
<keyword evidence="11 14" id="KW-0482">Metalloprotease</keyword>
<keyword evidence="4 14" id="KW-0645">Protease</keyword>
<feature type="transmembrane region" description="Helical" evidence="14">
    <location>
        <begin position="216"/>
        <end position="233"/>
    </location>
</feature>
<organism evidence="16 17">
    <name type="scientific">Isoptericola chiayiensis</name>
    <dbReference type="NCBI Taxonomy" id="579446"/>
    <lineage>
        <taxon>Bacteria</taxon>
        <taxon>Bacillati</taxon>
        <taxon>Actinomycetota</taxon>
        <taxon>Actinomycetes</taxon>
        <taxon>Micrococcales</taxon>
        <taxon>Promicromonosporaceae</taxon>
        <taxon>Isoptericola</taxon>
    </lineage>
</organism>
<keyword evidence="10 14" id="KW-1133">Transmembrane helix</keyword>
<evidence type="ECO:0000256" key="7">
    <source>
        <dbReference type="ARBA" id="ARBA00022737"/>
    </source>
</evidence>
<name>A0ABP8YDB6_9MICO</name>
<keyword evidence="6 14" id="KW-0479">Metal-binding</keyword>
<evidence type="ECO:0000256" key="1">
    <source>
        <dbReference type="ARBA" id="ARBA00004651"/>
    </source>
</evidence>
<keyword evidence="12" id="KW-0129">CBS domain</keyword>
<dbReference type="InterPro" id="IPR016483">
    <property type="entry name" value="UCP006404_Pept_M50_CBS"/>
</dbReference>
<feature type="transmembrane region" description="Helical" evidence="14">
    <location>
        <begin position="190"/>
        <end position="209"/>
    </location>
</feature>
<reference evidence="17" key="1">
    <citation type="journal article" date="2019" name="Int. J. Syst. Evol. Microbiol.">
        <title>The Global Catalogue of Microorganisms (GCM) 10K type strain sequencing project: providing services to taxonomists for standard genome sequencing and annotation.</title>
        <authorList>
            <consortium name="The Broad Institute Genomics Platform"/>
            <consortium name="The Broad Institute Genome Sequencing Center for Infectious Disease"/>
            <person name="Wu L."/>
            <person name="Ma J."/>
        </authorList>
    </citation>
    <scope>NUCLEOTIDE SEQUENCE [LARGE SCALE GENOMIC DNA]</scope>
    <source>
        <strain evidence="17">JCM 18063</strain>
    </source>
</reference>
<keyword evidence="9 14" id="KW-0862">Zinc</keyword>
<evidence type="ECO:0000256" key="9">
    <source>
        <dbReference type="ARBA" id="ARBA00022833"/>
    </source>
</evidence>
<comment type="caution">
    <text evidence="16">The sequence shown here is derived from an EMBL/GenBank/DDBJ whole genome shotgun (WGS) entry which is preliminary data.</text>
</comment>
<feature type="domain" description="Peptidase M50" evidence="15">
    <location>
        <begin position="57"/>
        <end position="130"/>
    </location>
</feature>
<accession>A0ABP8YDB6</accession>
<evidence type="ECO:0000313" key="16">
    <source>
        <dbReference type="EMBL" id="GAA4726232.1"/>
    </source>
</evidence>
<evidence type="ECO:0000256" key="3">
    <source>
        <dbReference type="ARBA" id="ARBA00022475"/>
    </source>
</evidence>
<dbReference type="RefSeq" id="WP_172149351.1">
    <property type="nucleotide sequence ID" value="NZ_BAABID010000008.1"/>
</dbReference>
<keyword evidence="17" id="KW-1185">Reference proteome</keyword>
<evidence type="ECO:0000256" key="11">
    <source>
        <dbReference type="ARBA" id="ARBA00023049"/>
    </source>
</evidence>
<evidence type="ECO:0000313" key="17">
    <source>
        <dbReference type="Proteomes" id="UP001500956"/>
    </source>
</evidence>